<evidence type="ECO:0000313" key="2">
    <source>
        <dbReference type="EMBL" id="CDI75334.1"/>
    </source>
</evidence>
<keyword evidence="3" id="KW-1185">Reference proteome</keyword>
<feature type="compositionally biased region" description="Basic and acidic residues" evidence="1">
    <location>
        <begin position="280"/>
        <end position="289"/>
    </location>
</feature>
<dbReference type="EMBL" id="HG690855">
    <property type="protein sequence ID" value="CDI75334.1"/>
    <property type="molecule type" value="Genomic_DNA"/>
</dbReference>
<sequence>MAAYTKNPSGYPNDDHEPSSLVKELVEAGAIGRAMFAIALPLSASREGELTFGGINPYFFICFCRIIPSLQYDLLIRMESILSSIADAPISAVSKKRAYELVLKIVNNIVQAARSEDPNLAKFKWVKANVGSPLRERVLNVSPLFRELLEVLGFRLRVGRPPHLQTGSPQEYIVLEGAVDVEGLASSGQLIEAVISSLPGEESSPSGSAGAAASPVPSGDSQPRESPSAVQGSSSSCSRPQGSGQDPDAELEAIRREQQERYRQRGVGGSAAARPSSTRGDGDSERDESGGGWFWQKFGWGGGSNNNNNDDNNNNRGRSTSSRRPPNNRMMTLRDLPKPQRRG</sequence>
<proteinExistence type="predicted"/>
<organism evidence="2 3">
    <name type="scientific">Eimeria praecox</name>
    <dbReference type="NCBI Taxonomy" id="51316"/>
    <lineage>
        <taxon>Eukaryota</taxon>
        <taxon>Sar</taxon>
        <taxon>Alveolata</taxon>
        <taxon>Apicomplexa</taxon>
        <taxon>Conoidasida</taxon>
        <taxon>Coccidia</taxon>
        <taxon>Eucoccidiorida</taxon>
        <taxon>Eimeriorina</taxon>
        <taxon>Eimeriidae</taxon>
        <taxon>Eimeria</taxon>
    </lineage>
</organism>
<dbReference type="VEuPathDB" id="ToxoDB:EPH_0005010"/>
<dbReference type="AlphaFoldDB" id="U6G9Q5"/>
<protein>
    <recommendedName>
        <fullName evidence="4">PUB domain-containing protein</fullName>
    </recommendedName>
</protein>
<feature type="compositionally biased region" description="Low complexity" evidence="1">
    <location>
        <begin position="231"/>
        <end position="245"/>
    </location>
</feature>
<feature type="compositionally biased region" description="Low complexity" evidence="1">
    <location>
        <begin position="305"/>
        <end position="329"/>
    </location>
</feature>
<reference evidence="2" key="1">
    <citation type="submission" date="2013-10" db="EMBL/GenBank/DDBJ databases">
        <title>Genomic analysis of the causative agents of coccidiosis in chickens.</title>
        <authorList>
            <person name="Reid A.J."/>
            <person name="Blake D."/>
            <person name="Billington K."/>
            <person name="Browne H."/>
            <person name="Dunn M."/>
            <person name="Hung S."/>
            <person name="Kawahara F."/>
            <person name="Miranda-Saavedra D."/>
            <person name="Mourier T."/>
            <person name="Nagra H."/>
            <person name="Otto T.D."/>
            <person name="Rawlings N."/>
            <person name="Sanchez A."/>
            <person name="Sanders M."/>
            <person name="Subramaniam C."/>
            <person name="Tay Y."/>
            <person name="Dear P."/>
            <person name="Doerig C."/>
            <person name="Gruber A."/>
            <person name="Parkinson J."/>
            <person name="Shirley M."/>
            <person name="Wan K.L."/>
            <person name="Berriman M."/>
            <person name="Tomley F."/>
            <person name="Pain A."/>
        </authorList>
    </citation>
    <scope>NUCLEOTIDE SEQUENCE [LARGE SCALE GENOMIC DNA]</scope>
    <source>
        <strain evidence="2">Houghton</strain>
    </source>
</reference>
<feature type="compositionally biased region" description="Basic and acidic residues" evidence="1">
    <location>
        <begin position="252"/>
        <end position="263"/>
    </location>
</feature>
<accession>U6G9Q5</accession>
<gene>
    <name evidence="2" type="ORF">EPH_0005010</name>
</gene>
<dbReference type="OrthoDB" id="347461at2759"/>
<evidence type="ECO:0000256" key="1">
    <source>
        <dbReference type="SAM" id="MobiDB-lite"/>
    </source>
</evidence>
<evidence type="ECO:0000313" key="3">
    <source>
        <dbReference type="Proteomes" id="UP000018201"/>
    </source>
</evidence>
<dbReference type="CDD" id="cd09212">
    <property type="entry name" value="PUB"/>
    <property type="match status" value="1"/>
</dbReference>
<feature type="region of interest" description="Disordered" evidence="1">
    <location>
        <begin position="198"/>
        <end position="343"/>
    </location>
</feature>
<dbReference type="Proteomes" id="UP000018201">
    <property type="component" value="Unassembled WGS sequence"/>
</dbReference>
<reference evidence="2" key="2">
    <citation type="submission" date="2013-10" db="EMBL/GenBank/DDBJ databases">
        <authorList>
            <person name="Aslett M."/>
        </authorList>
    </citation>
    <scope>NUCLEOTIDE SEQUENCE [LARGE SCALE GENOMIC DNA]</scope>
    <source>
        <strain evidence="2">Houghton</strain>
    </source>
</reference>
<feature type="compositionally biased region" description="Low complexity" evidence="1">
    <location>
        <begin position="198"/>
        <end position="221"/>
    </location>
</feature>
<name>U6G9Q5_9EIME</name>
<evidence type="ECO:0008006" key="4">
    <source>
        <dbReference type="Google" id="ProtNLM"/>
    </source>
</evidence>